<keyword evidence="7" id="KW-0520">NAD</keyword>
<keyword evidence="5 7" id="KW-0408">Iron</keyword>
<accession>A0A809RC69</accession>
<feature type="domain" description="4Fe-4S ferredoxin-type" evidence="8">
    <location>
        <begin position="49"/>
        <end position="80"/>
    </location>
</feature>
<keyword evidence="2 7" id="KW-0004">4Fe-4S</keyword>
<comment type="cofactor">
    <cofactor evidence="7">
        <name>[4Fe-4S] cluster</name>
        <dbReference type="ChEBI" id="CHEBI:49883"/>
    </cofactor>
    <text evidence="7">Binds 2 [4Fe-4S] clusters per subunit.</text>
</comment>
<evidence type="ECO:0000313" key="10">
    <source>
        <dbReference type="Proteomes" id="UP000662873"/>
    </source>
</evidence>
<feature type="domain" description="4Fe-4S ferredoxin-type" evidence="8">
    <location>
        <begin position="96"/>
        <end position="125"/>
    </location>
</feature>
<comment type="subcellular location">
    <subcellularLocation>
        <location evidence="7">Cell membrane</location>
        <topology evidence="7">Peripheral membrane protein</topology>
    </subcellularLocation>
</comment>
<evidence type="ECO:0000313" key="9">
    <source>
        <dbReference type="EMBL" id="BBO24238.1"/>
    </source>
</evidence>
<keyword evidence="7" id="KW-0874">Quinone</keyword>
<evidence type="ECO:0000256" key="7">
    <source>
        <dbReference type="HAMAP-Rule" id="MF_01351"/>
    </source>
</evidence>
<comment type="function">
    <text evidence="7">NDH-1 shuttles electrons from NADH, via FMN and iron-sulfur (Fe-S) centers, to quinones in the respiratory chain. The immediate electron acceptor for the enzyme in this species is believed to be ubiquinone. Couples the redox reaction to proton translocation (for every two electrons transferred, four hydrogen ions are translocated across the cytoplasmic membrane), and thus conserves the redox energy in a proton gradient.</text>
</comment>
<dbReference type="GO" id="GO:0005886">
    <property type="term" value="C:plasma membrane"/>
    <property type="evidence" value="ECO:0007669"/>
    <property type="project" value="UniProtKB-SubCell"/>
</dbReference>
<keyword evidence="7" id="KW-0830">Ubiquinone</keyword>
<dbReference type="PANTHER" id="PTHR10849:SF20">
    <property type="entry name" value="NADH DEHYDROGENASE [UBIQUINONE] IRON-SULFUR PROTEIN 8, MITOCHONDRIAL"/>
    <property type="match status" value="1"/>
</dbReference>
<evidence type="ECO:0000256" key="5">
    <source>
        <dbReference type="ARBA" id="ARBA00023004"/>
    </source>
</evidence>
<comment type="subunit">
    <text evidence="7">NDH-1 is composed of 14 different subunits. Subunits NuoA, H, J, K, L, M, N constitute the membrane sector of the complex.</text>
</comment>
<evidence type="ECO:0000256" key="4">
    <source>
        <dbReference type="ARBA" id="ARBA00022967"/>
    </source>
</evidence>
<dbReference type="InterPro" id="IPR017896">
    <property type="entry name" value="4Fe4S_Fe-S-bd"/>
</dbReference>
<dbReference type="EC" id="7.1.1.-" evidence="7"/>
<keyword evidence="7" id="KW-0472">Membrane</keyword>
<dbReference type="SUPFAM" id="SSF54862">
    <property type="entry name" value="4Fe-4S ferredoxins"/>
    <property type="match status" value="1"/>
</dbReference>
<feature type="binding site" evidence="7">
    <location>
        <position position="70"/>
    </location>
    <ligand>
        <name>[4Fe-4S] cluster</name>
        <dbReference type="ChEBI" id="CHEBI:49883"/>
        <label>2</label>
    </ligand>
</feature>
<dbReference type="GO" id="GO:0005506">
    <property type="term" value="F:iron ion binding"/>
    <property type="evidence" value="ECO:0007669"/>
    <property type="project" value="UniProtKB-UniRule"/>
</dbReference>
<feature type="binding site" evidence="7">
    <location>
        <position position="115"/>
    </location>
    <ligand>
        <name>[4Fe-4S] cluster</name>
        <dbReference type="ChEBI" id="CHEBI:49883"/>
        <label>1</label>
    </ligand>
</feature>
<dbReference type="NCBIfam" id="TIGR01971">
    <property type="entry name" value="NuoI"/>
    <property type="match status" value="1"/>
</dbReference>
<dbReference type="GO" id="GO:0048038">
    <property type="term" value="F:quinone binding"/>
    <property type="evidence" value="ECO:0007669"/>
    <property type="project" value="UniProtKB-KW"/>
</dbReference>
<dbReference type="PROSITE" id="PS51379">
    <property type="entry name" value="4FE4S_FER_2"/>
    <property type="match status" value="2"/>
</dbReference>
<keyword evidence="7" id="KW-1003">Cell membrane</keyword>
<proteinExistence type="inferred from homology"/>
<feature type="binding site" evidence="7">
    <location>
        <position position="111"/>
    </location>
    <ligand>
        <name>[4Fe-4S] cluster</name>
        <dbReference type="ChEBI" id="CHEBI:49883"/>
        <label>2</label>
    </ligand>
</feature>
<gene>
    <name evidence="7" type="primary">nuoI</name>
    <name evidence="9" type="ORF">NPRO_18330</name>
</gene>
<evidence type="ECO:0000256" key="1">
    <source>
        <dbReference type="ARBA" id="ARBA00010277"/>
    </source>
</evidence>
<dbReference type="Gene3D" id="3.30.70.3270">
    <property type="match status" value="1"/>
</dbReference>
<feature type="binding site" evidence="7">
    <location>
        <position position="108"/>
    </location>
    <ligand>
        <name>[4Fe-4S] cluster</name>
        <dbReference type="ChEBI" id="CHEBI:49883"/>
        <label>2</label>
    </ligand>
</feature>
<evidence type="ECO:0000256" key="6">
    <source>
        <dbReference type="ARBA" id="ARBA00023014"/>
    </source>
</evidence>
<feature type="binding site" evidence="7">
    <location>
        <position position="105"/>
    </location>
    <ligand>
        <name>[4Fe-4S] cluster</name>
        <dbReference type="ChEBI" id="CHEBI:49883"/>
        <label>2</label>
    </ligand>
</feature>
<feature type="binding site" evidence="7">
    <location>
        <position position="60"/>
    </location>
    <ligand>
        <name>[4Fe-4S] cluster</name>
        <dbReference type="ChEBI" id="CHEBI:49883"/>
        <label>1</label>
    </ligand>
</feature>
<dbReference type="GO" id="GO:0050136">
    <property type="term" value="F:NADH dehydrogenase (quinone) (non-electrogenic) activity"/>
    <property type="evidence" value="ECO:0007669"/>
    <property type="project" value="UniProtKB-UniRule"/>
</dbReference>
<dbReference type="InterPro" id="IPR017900">
    <property type="entry name" value="4Fe4S_Fe_S_CS"/>
</dbReference>
<dbReference type="Pfam" id="PF12838">
    <property type="entry name" value="Fer4_7"/>
    <property type="match status" value="1"/>
</dbReference>
<dbReference type="NCBIfam" id="NF004537">
    <property type="entry name" value="PRK05888.1-3"/>
    <property type="match status" value="1"/>
</dbReference>
<dbReference type="PANTHER" id="PTHR10849">
    <property type="entry name" value="NADH DEHYDROGENASE UBIQUINONE IRON-SULFUR PROTEIN 8, MITOCHONDRIAL"/>
    <property type="match status" value="1"/>
</dbReference>
<keyword evidence="4 7" id="KW-1278">Translocase</keyword>
<evidence type="ECO:0000259" key="8">
    <source>
        <dbReference type="PROSITE" id="PS51379"/>
    </source>
</evidence>
<sequence>MKVELLRDVVKPVVGGMMITLKRLAHEKVTVQYPEELREQYPRTRWRHFLTKYDNGLEKCIGCSLCAGACPARCIFVEAAENTEEERYSPGERYSKRYEINMIRCIFCGFCQEACPTGAIVLRKNFELADYKREDFIYTKQDLLEKYPGESNEPYRGKFQRD</sequence>
<feature type="binding site" evidence="7">
    <location>
        <position position="66"/>
    </location>
    <ligand>
        <name>[4Fe-4S] cluster</name>
        <dbReference type="ChEBI" id="CHEBI:49883"/>
        <label>1</label>
    </ligand>
</feature>
<organism evidence="9 10">
    <name type="scientific">Candidatus Nitrosymbiomonas proteolyticus</name>
    <dbReference type="NCBI Taxonomy" id="2608984"/>
    <lineage>
        <taxon>Bacteria</taxon>
        <taxon>Bacillati</taxon>
        <taxon>Armatimonadota</taxon>
        <taxon>Armatimonadota incertae sedis</taxon>
        <taxon>Candidatus Nitrosymbiomonas</taxon>
    </lineage>
</organism>
<comment type="similarity">
    <text evidence="1 7">Belongs to the complex I 23 kDa subunit family.</text>
</comment>
<dbReference type="AlphaFoldDB" id="A0A809RC69"/>
<comment type="catalytic activity">
    <reaction evidence="7">
        <text>a quinone + NADH + 5 H(+)(in) = a quinol + NAD(+) + 4 H(+)(out)</text>
        <dbReference type="Rhea" id="RHEA:57888"/>
        <dbReference type="ChEBI" id="CHEBI:15378"/>
        <dbReference type="ChEBI" id="CHEBI:24646"/>
        <dbReference type="ChEBI" id="CHEBI:57540"/>
        <dbReference type="ChEBI" id="CHEBI:57945"/>
        <dbReference type="ChEBI" id="CHEBI:132124"/>
    </reaction>
</comment>
<keyword evidence="6 7" id="KW-0411">Iron-sulfur</keyword>
<name>A0A809RC69_9BACT</name>
<protein>
    <recommendedName>
        <fullName evidence="7">NADH-quinone oxidoreductase subunit I</fullName>
        <ecNumber evidence="7">7.1.1.-</ecNumber>
    </recommendedName>
    <alternativeName>
        <fullName evidence="7">NADH dehydrogenase I subunit I</fullName>
    </alternativeName>
    <alternativeName>
        <fullName evidence="7">NDH-1 subunit I</fullName>
    </alternativeName>
</protein>
<dbReference type="KEGG" id="npy:NPRO_18330"/>
<dbReference type="HAMAP" id="MF_01351">
    <property type="entry name" value="NDH1_NuoI"/>
    <property type="match status" value="1"/>
</dbReference>
<reference evidence="9" key="1">
    <citation type="journal article" name="DNA Res.">
        <title>The physiological potential of anammox bacteria as revealed by their core genome structure.</title>
        <authorList>
            <person name="Okubo T."/>
            <person name="Toyoda A."/>
            <person name="Fukuhara K."/>
            <person name="Uchiyama I."/>
            <person name="Harigaya Y."/>
            <person name="Kuroiwa M."/>
            <person name="Suzuki T."/>
            <person name="Murakami Y."/>
            <person name="Suwa Y."/>
            <person name="Takami H."/>
        </authorList>
    </citation>
    <scope>NUCLEOTIDE SEQUENCE</scope>
    <source>
        <strain evidence="9">317325-2</strain>
    </source>
</reference>
<dbReference type="Proteomes" id="UP000662873">
    <property type="component" value="Chromosome"/>
</dbReference>
<evidence type="ECO:0000256" key="3">
    <source>
        <dbReference type="ARBA" id="ARBA00022723"/>
    </source>
</evidence>
<evidence type="ECO:0000256" key="2">
    <source>
        <dbReference type="ARBA" id="ARBA00022485"/>
    </source>
</evidence>
<dbReference type="PROSITE" id="PS00198">
    <property type="entry name" value="4FE4S_FER_1"/>
    <property type="match status" value="1"/>
</dbReference>
<dbReference type="EMBL" id="AP021858">
    <property type="protein sequence ID" value="BBO24238.1"/>
    <property type="molecule type" value="Genomic_DNA"/>
</dbReference>
<feature type="binding site" evidence="7">
    <location>
        <position position="63"/>
    </location>
    <ligand>
        <name>[4Fe-4S] cluster</name>
        <dbReference type="ChEBI" id="CHEBI:49883"/>
        <label>1</label>
    </ligand>
</feature>
<keyword evidence="3 7" id="KW-0479">Metal-binding</keyword>
<dbReference type="InterPro" id="IPR010226">
    <property type="entry name" value="NADH_quinone_OxRdtase_chainI"/>
</dbReference>
<dbReference type="GO" id="GO:0009060">
    <property type="term" value="P:aerobic respiration"/>
    <property type="evidence" value="ECO:0007669"/>
    <property type="project" value="TreeGrafter"/>
</dbReference>
<dbReference type="GO" id="GO:0051539">
    <property type="term" value="F:4 iron, 4 sulfur cluster binding"/>
    <property type="evidence" value="ECO:0007669"/>
    <property type="project" value="UniProtKB-KW"/>
</dbReference>